<keyword evidence="5" id="KW-0169">Cobalamin biosynthesis</keyword>
<dbReference type="Pfam" id="PF03928">
    <property type="entry name" value="HbpS-like"/>
    <property type="match status" value="1"/>
</dbReference>
<evidence type="ECO:0000256" key="4">
    <source>
        <dbReference type="ARBA" id="ARBA00020963"/>
    </source>
</evidence>
<comment type="similarity">
    <text evidence="2">Belongs to the Cob(I)alamin adenosyltransferase family.</text>
</comment>
<sequence length="327" mass="35420">MANLYTKTGDKGQTSLVGGSRISKGDLRVECYGTVDEMGSALGFARSLSQREYVRKTVHHIQGRLFALGAEIASDAEGRKKLKHVIDEEDVAYLEAVVDKCTETNGPQTAFVIPGENPPSGALHVARTVVRRCERCMIHLSQESEVREVLLRFVNRLSDATYALARLEETLAQQEELKAKVEEEVRRQLNATHRRPPFTLETVEAMAVRARKKAAEMGVPVVFAAVDEGGNTFFLQRMPGSFQGSIDVALNKAYTANAFHMPTDVLGKAAQPGAPLYGIESSNGGRIVLFGGGYPYEYEGKVVGAIGVSGGSVEEDMTIAQAALGDL</sequence>
<comment type="catalytic activity">
    <reaction evidence="12">
        <text>2 cob(II)yrinate a,c diamide + reduced [electron-transfer flavoprotein] + 2 ATP = 2 adenosylcob(III)yrinate a,c-diamide + 2 triphosphate + oxidized [electron-transfer flavoprotein] + 3 H(+)</text>
        <dbReference type="Rhea" id="RHEA:11528"/>
        <dbReference type="Rhea" id="RHEA-COMP:10685"/>
        <dbReference type="Rhea" id="RHEA-COMP:10686"/>
        <dbReference type="ChEBI" id="CHEBI:15378"/>
        <dbReference type="ChEBI" id="CHEBI:18036"/>
        <dbReference type="ChEBI" id="CHEBI:30616"/>
        <dbReference type="ChEBI" id="CHEBI:57692"/>
        <dbReference type="ChEBI" id="CHEBI:58307"/>
        <dbReference type="ChEBI" id="CHEBI:58503"/>
        <dbReference type="ChEBI" id="CHEBI:58537"/>
        <dbReference type="EC" id="2.5.1.17"/>
    </reaction>
</comment>
<evidence type="ECO:0000256" key="1">
    <source>
        <dbReference type="ARBA" id="ARBA00005121"/>
    </source>
</evidence>
<dbReference type="InterPro" id="IPR038084">
    <property type="entry name" value="PduO/GlcC-like_sf"/>
</dbReference>
<keyword evidence="14" id="KW-0175">Coiled coil</keyword>
<reference evidence="16" key="2">
    <citation type="submission" date="2021-04" db="EMBL/GenBank/DDBJ databases">
        <authorList>
            <person name="Gilroy R."/>
        </authorList>
    </citation>
    <scope>NUCLEOTIDE SEQUENCE</scope>
    <source>
        <strain evidence="16">ChiGjej6B6-1540</strain>
    </source>
</reference>
<proteinExistence type="inferred from homology"/>
<keyword evidence="8" id="KW-0067">ATP-binding</keyword>
<comment type="pathway">
    <text evidence="1">Cofactor biosynthesis; adenosylcobalamin biosynthesis; adenosylcobalamin from cob(II)yrinate a,c-diamide: step 2/7.</text>
</comment>
<dbReference type="PANTHER" id="PTHR12213">
    <property type="entry name" value="CORRINOID ADENOSYLTRANSFERASE"/>
    <property type="match status" value="1"/>
</dbReference>
<dbReference type="NCBIfam" id="TIGR00636">
    <property type="entry name" value="PduO_Nterm"/>
    <property type="match status" value="1"/>
</dbReference>
<keyword evidence="7" id="KW-0547">Nucleotide-binding</keyword>
<evidence type="ECO:0000256" key="10">
    <source>
        <dbReference type="ARBA" id="ARBA00033334"/>
    </source>
</evidence>
<evidence type="ECO:0000256" key="12">
    <source>
        <dbReference type="ARBA" id="ARBA00048555"/>
    </source>
</evidence>
<dbReference type="SUPFAM" id="SSF143744">
    <property type="entry name" value="GlcG-like"/>
    <property type="match status" value="1"/>
</dbReference>
<dbReference type="InterPro" id="IPR016030">
    <property type="entry name" value="CblAdoTrfase-like"/>
</dbReference>
<dbReference type="InterPro" id="IPR009221">
    <property type="entry name" value="PduO"/>
</dbReference>
<dbReference type="InterPro" id="IPR036451">
    <property type="entry name" value="CblAdoTrfase-like_sf"/>
</dbReference>
<dbReference type="EC" id="2.5.1.17" evidence="3"/>
<evidence type="ECO:0000256" key="3">
    <source>
        <dbReference type="ARBA" id="ARBA00012454"/>
    </source>
</evidence>
<dbReference type="PANTHER" id="PTHR12213:SF0">
    <property type="entry name" value="CORRINOID ADENOSYLTRANSFERASE MMAB"/>
    <property type="match status" value="1"/>
</dbReference>
<dbReference type="Gene3D" id="3.30.450.150">
    <property type="entry name" value="Haem-degrading domain"/>
    <property type="match status" value="1"/>
</dbReference>
<evidence type="ECO:0000256" key="9">
    <source>
        <dbReference type="ARBA" id="ARBA00031529"/>
    </source>
</evidence>
<dbReference type="EMBL" id="DXGA01000139">
    <property type="protein sequence ID" value="HIW94198.1"/>
    <property type="molecule type" value="Genomic_DNA"/>
</dbReference>
<evidence type="ECO:0000256" key="14">
    <source>
        <dbReference type="SAM" id="Coils"/>
    </source>
</evidence>
<evidence type="ECO:0000259" key="15">
    <source>
        <dbReference type="Pfam" id="PF01923"/>
    </source>
</evidence>
<evidence type="ECO:0000313" key="16">
    <source>
        <dbReference type="EMBL" id="HIW94198.1"/>
    </source>
</evidence>
<protein>
    <recommendedName>
        <fullName evidence="4">Corrinoid adenosyltransferase</fullName>
        <ecNumber evidence="3">2.5.1.17</ecNumber>
    </recommendedName>
    <alternativeName>
        <fullName evidence="9">Cob(II)alamin adenosyltransferase</fullName>
    </alternativeName>
    <alternativeName>
        <fullName evidence="11">Cob(II)yrinic acid a,c-diamide adenosyltransferase</fullName>
    </alternativeName>
    <alternativeName>
        <fullName evidence="10">Cobinamide/cobalamin adenosyltransferase</fullName>
    </alternativeName>
</protein>
<dbReference type="Gene3D" id="1.20.1200.10">
    <property type="entry name" value="Cobalamin adenosyltransferase-like"/>
    <property type="match status" value="1"/>
</dbReference>
<reference evidence="16" key="1">
    <citation type="journal article" date="2021" name="PeerJ">
        <title>Extensive microbial diversity within the chicken gut microbiome revealed by metagenomics and culture.</title>
        <authorList>
            <person name="Gilroy R."/>
            <person name="Ravi A."/>
            <person name="Getino M."/>
            <person name="Pursley I."/>
            <person name="Horton D.L."/>
            <person name="Alikhan N.F."/>
            <person name="Baker D."/>
            <person name="Gharbi K."/>
            <person name="Hall N."/>
            <person name="Watson M."/>
            <person name="Adriaenssens E.M."/>
            <person name="Foster-Nyarko E."/>
            <person name="Jarju S."/>
            <person name="Secka A."/>
            <person name="Antonio M."/>
            <person name="Oren A."/>
            <person name="Chaudhuri R.R."/>
            <person name="La Ragione R."/>
            <person name="Hildebrand F."/>
            <person name="Pallen M.J."/>
        </authorList>
    </citation>
    <scope>NUCLEOTIDE SEQUENCE</scope>
    <source>
        <strain evidence="16">ChiGjej6B6-1540</strain>
    </source>
</reference>
<evidence type="ECO:0000256" key="6">
    <source>
        <dbReference type="ARBA" id="ARBA00022679"/>
    </source>
</evidence>
<gene>
    <name evidence="16" type="ORF">H9868_06605</name>
</gene>
<dbReference type="AlphaFoldDB" id="A0A9D1UNV1"/>
<dbReference type="SUPFAM" id="SSF89028">
    <property type="entry name" value="Cobalamin adenosyltransferase-like"/>
    <property type="match status" value="1"/>
</dbReference>
<comment type="catalytic activity">
    <reaction evidence="13">
        <text>2 cob(II)alamin + reduced [electron-transfer flavoprotein] + 2 ATP = 2 adenosylcob(III)alamin + 2 triphosphate + oxidized [electron-transfer flavoprotein] + 3 H(+)</text>
        <dbReference type="Rhea" id="RHEA:28671"/>
        <dbReference type="Rhea" id="RHEA-COMP:10685"/>
        <dbReference type="Rhea" id="RHEA-COMP:10686"/>
        <dbReference type="ChEBI" id="CHEBI:15378"/>
        <dbReference type="ChEBI" id="CHEBI:16304"/>
        <dbReference type="ChEBI" id="CHEBI:18036"/>
        <dbReference type="ChEBI" id="CHEBI:18408"/>
        <dbReference type="ChEBI" id="CHEBI:30616"/>
        <dbReference type="ChEBI" id="CHEBI:57692"/>
        <dbReference type="ChEBI" id="CHEBI:58307"/>
        <dbReference type="EC" id="2.5.1.17"/>
    </reaction>
</comment>
<name>A0A9D1UNV1_9FIRM</name>
<evidence type="ECO:0000256" key="11">
    <source>
        <dbReference type="ARBA" id="ARBA00033354"/>
    </source>
</evidence>
<evidence type="ECO:0000256" key="2">
    <source>
        <dbReference type="ARBA" id="ARBA00007487"/>
    </source>
</evidence>
<dbReference type="InterPro" id="IPR029499">
    <property type="entry name" value="PduO-typ"/>
</dbReference>
<evidence type="ECO:0000256" key="7">
    <source>
        <dbReference type="ARBA" id="ARBA00022741"/>
    </source>
</evidence>
<keyword evidence="6 16" id="KW-0808">Transferase</keyword>
<dbReference type="InterPro" id="IPR005624">
    <property type="entry name" value="PduO/GlcC-like"/>
</dbReference>
<dbReference type="PIRSF" id="PIRSF036411">
    <property type="entry name" value="ATR_PduO"/>
    <property type="match status" value="1"/>
</dbReference>
<organism evidence="16 17">
    <name type="scientific">Candidatus Flavonifractor merdipullorum</name>
    <dbReference type="NCBI Taxonomy" id="2838590"/>
    <lineage>
        <taxon>Bacteria</taxon>
        <taxon>Bacillati</taxon>
        <taxon>Bacillota</taxon>
        <taxon>Clostridia</taxon>
        <taxon>Eubacteriales</taxon>
        <taxon>Oscillospiraceae</taxon>
        <taxon>Flavonifractor</taxon>
    </lineage>
</organism>
<dbReference type="Pfam" id="PF01923">
    <property type="entry name" value="Cob_adeno_trans"/>
    <property type="match status" value="1"/>
</dbReference>
<evidence type="ECO:0000313" key="17">
    <source>
        <dbReference type="Proteomes" id="UP000824192"/>
    </source>
</evidence>
<feature type="coiled-coil region" evidence="14">
    <location>
        <begin position="157"/>
        <end position="191"/>
    </location>
</feature>
<accession>A0A9D1UNV1</accession>
<evidence type="ECO:0000256" key="13">
    <source>
        <dbReference type="ARBA" id="ARBA00048692"/>
    </source>
</evidence>
<dbReference type="GO" id="GO:0009236">
    <property type="term" value="P:cobalamin biosynthetic process"/>
    <property type="evidence" value="ECO:0007669"/>
    <property type="project" value="UniProtKB-KW"/>
</dbReference>
<dbReference type="GO" id="GO:0005524">
    <property type="term" value="F:ATP binding"/>
    <property type="evidence" value="ECO:0007669"/>
    <property type="project" value="UniProtKB-KW"/>
</dbReference>
<evidence type="ECO:0000256" key="8">
    <source>
        <dbReference type="ARBA" id="ARBA00022840"/>
    </source>
</evidence>
<comment type="caution">
    <text evidence="16">The sequence shown here is derived from an EMBL/GenBank/DDBJ whole genome shotgun (WGS) entry which is preliminary data.</text>
</comment>
<dbReference type="GO" id="GO:0008817">
    <property type="term" value="F:corrinoid adenosyltransferase activity"/>
    <property type="evidence" value="ECO:0007669"/>
    <property type="project" value="UniProtKB-EC"/>
</dbReference>
<feature type="domain" description="Cobalamin adenosyltransferase-like" evidence="15">
    <location>
        <begin position="4"/>
        <end position="167"/>
    </location>
</feature>
<evidence type="ECO:0000256" key="5">
    <source>
        <dbReference type="ARBA" id="ARBA00022573"/>
    </source>
</evidence>
<dbReference type="Proteomes" id="UP000824192">
    <property type="component" value="Unassembled WGS sequence"/>
</dbReference>